<dbReference type="GO" id="GO:0006508">
    <property type="term" value="P:proteolysis"/>
    <property type="evidence" value="ECO:0007669"/>
    <property type="project" value="UniProtKB-KW"/>
</dbReference>
<organism evidence="2 3">
    <name type="scientific">Sulfurihydrogenibium azorense (strain DSM 15241 / OCM 825 / Az-Fu1)</name>
    <dbReference type="NCBI Taxonomy" id="204536"/>
    <lineage>
        <taxon>Bacteria</taxon>
        <taxon>Pseudomonadati</taxon>
        <taxon>Aquificota</taxon>
        <taxon>Aquificia</taxon>
        <taxon>Aquificales</taxon>
        <taxon>Hydrogenothermaceae</taxon>
        <taxon>Sulfurihydrogenibium</taxon>
    </lineage>
</organism>
<accession>C1DUZ0</accession>
<name>C1DUZ0_SULAA</name>
<protein>
    <submittedName>
        <fullName evidence="2">Putative ATP-dependent protease</fullName>
    </submittedName>
</protein>
<dbReference type="RefSeq" id="WP_012674877.1">
    <property type="nucleotide sequence ID" value="NC_012438.1"/>
</dbReference>
<feature type="transmembrane region" description="Helical" evidence="1">
    <location>
        <begin position="107"/>
        <end position="125"/>
    </location>
</feature>
<keyword evidence="1" id="KW-0812">Transmembrane</keyword>
<evidence type="ECO:0000256" key="1">
    <source>
        <dbReference type="SAM" id="Phobius"/>
    </source>
</evidence>
<keyword evidence="3" id="KW-1185">Reference proteome</keyword>
<dbReference type="Proteomes" id="UP000001369">
    <property type="component" value="Chromosome"/>
</dbReference>
<dbReference type="OrthoDB" id="9841429at2"/>
<dbReference type="KEGG" id="saf:SULAZ_0954"/>
<keyword evidence="1" id="KW-1133">Transmembrane helix</keyword>
<dbReference type="GO" id="GO:0008233">
    <property type="term" value="F:peptidase activity"/>
    <property type="evidence" value="ECO:0007669"/>
    <property type="project" value="UniProtKB-KW"/>
</dbReference>
<evidence type="ECO:0000313" key="3">
    <source>
        <dbReference type="Proteomes" id="UP000001369"/>
    </source>
</evidence>
<dbReference type="HOGENOM" id="CLU_1937068_0_0_0"/>
<sequence>MKFAFFDENLDDLPYKILEEILKDFYKKEFSKYAEFYNLTGEIEKNIFKLYLQPLNSKEKIYIATYDLERKTMIDSIDKYQLRKILLKENEKLEDYQKQELERSSKIIISIIGLILGLIIAYVVIKMINGGF</sequence>
<reference evidence="2 3" key="1">
    <citation type="journal article" date="2009" name="J. Bacteriol.">
        <title>Complete and draft genome sequences of six members of the Aquificales.</title>
        <authorList>
            <person name="Reysenbach A.L."/>
            <person name="Hamamura N."/>
            <person name="Podar M."/>
            <person name="Griffiths E."/>
            <person name="Ferreira S."/>
            <person name="Hochstein R."/>
            <person name="Heidelberg J."/>
            <person name="Johnson J."/>
            <person name="Mead D."/>
            <person name="Pohorille A."/>
            <person name="Sarmiento M."/>
            <person name="Schweighofer K."/>
            <person name="Seshadri R."/>
            <person name="Voytek M.A."/>
        </authorList>
    </citation>
    <scope>NUCLEOTIDE SEQUENCE [LARGE SCALE GENOMIC DNA]</scope>
    <source>
        <strain evidence="3">Az-Fu1 / DSM 15241 / OCM 825</strain>
    </source>
</reference>
<keyword evidence="2" id="KW-0378">Hydrolase</keyword>
<keyword evidence="1" id="KW-0472">Membrane</keyword>
<gene>
    <name evidence="2" type="ordered locus">SULAZ_0954</name>
</gene>
<dbReference type="STRING" id="204536.SULAZ_0954"/>
<dbReference type="EMBL" id="CP001229">
    <property type="protein sequence ID" value="ACN99564.1"/>
    <property type="molecule type" value="Genomic_DNA"/>
</dbReference>
<evidence type="ECO:0000313" key="2">
    <source>
        <dbReference type="EMBL" id="ACN99564.1"/>
    </source>
</evidence>
<keyword evidence="2" id="KW-0645">Protease</keyword>
<proteinExistence type="predicted"/>
<dbReference type="AlphaFoldDB" id="C1DUZ0"/>